<dbReference type="PANTHER" id="PTHR43133:SF58">
    <property type="entry name" value="ECF RNA POLYMERASE SIGMA FACTOR SIGD"/>
    <property type="match status" value="1"/>
</dbReference>
<comment type="similarity">
    <text evidence="1">Belongs to the sigma-70 factor family. ECF subfamily.</text>
</comment>
<feature type="domain" description="RNA polymerase sigma-70 region 4" evidence="7">
    <location>
        <begin position="123"/>
        <end position="170"/>
    </location>
</feature>
<dbReference type="InterPro" id="IPR007627">
    <property type="entry name" value="RNA_pol_sigma70_r2"/>
</dbReference>
<keyword evidence="3" id="KW-0731">Sigma factor</keyword>
<dbReference type="NCBIfam" id="NF009191">
    <property type="entry name" value="PRK12539.1"/>
    <property type="match status" value="1"/>
</dbReference>
<dbReference type="Proteomes" id="UP000215616">
    <property type="component" value="Unassembled WGS sequence"/>
</dbReference>
<dbReference type="InterPro" id="IPR036388">
    <property type="entry name" value="WH-like_DNA-bd_sf"/>
</dbReference>
<organism evidence="8 9">
    <name type="scientific">Caulobacter vibrioides</name>
    <name type="common">Caulobacter crescentus</name>
    <dbReference type="NCBI Taxonomy" id="155892"/>
    <lineage>
        <taxon>Bacteria</taxon>
        <taxon>Pseudomonadati</taxon>
        <taxon>Pseudomonadota</taxon>
        <taxon>Alphaproteobacteria</taxon>
        <taxon>Caulobacterales</taxon>
        <taxon>Caulobacteraceae</taxon>
        <taxon>Caulobacter</taxon>
    </lineage>
</organism>
<evidence type="ECO:0000256" key="1">
    <source>
        <dbReference type="ARBA" id="ARBA00010641"/>
    </source>
</evidence>
<proteinExistence type="inferred from homology"/>
<evidence type="ECO:0000313" key="9">
    <source>
        <dbReference type="Proteomes" id="UP000215616"/>
    </source>
</evidence>
<dbReference type="Pfam" id="PF04542">
    <property type="entry name" value="Sigma70_r2"/>
    <property type="match status" value="1"/>
</dbReference>
<reference evidence="8 9" key="1">
    <citation type="submission" date="2017-03" db="EMBL/GenBank/DDBJ databases">
        <title>Lifting the veil on microbial sulfur biogeochemistry in mining wastewaters.</title>
        <authorList>
            <person name="Kantor R.S."/>
            <person name="Colenbrander Nelson T."/>
            <person name="Marshall S."/>
            <person name="Bennett D."/>
            <person name="Apte S."/>
            <person name="Camacho D."/>
            <person name="Thomas B.C."/>
            <person name="Warren L.A."/>
            <person name="Banfield J.F."/>
        </authorList>
    </citation>
    <scope>NUCLEOTIDE SEQUENCE [LARGE SCALE GENOMIC DNA]</scope>
    <source>
        <strain evidence="8">32-67-7</strain>
    </source>
</reference>
<comment type="caution">
    <text evidence="8">The sequence shown here is derived from an EMBL/GenBank/DDBJ whole genome shotgun (WGS) entry which is preliminary data.</text>
</comment>
<dbReference type="NCBIfam" id="TIGR02937">
    <property type="entry name" value="sigma70-ECF"/>
    <property type="match status" value="1"/>
</dbReference>
<dbReference type="InterPro" id="IPR007630">
    <property type="entry name" value="RNA_pol_sigma70_r4"/>
</dbReference>
<evidence type="ECO:0000259" key="7">
    <source>
        <dbReference type="Pfam" id="PF04545"/>
    </source>
</evidence>
<dbReference type="GO" id="GO:0006352">
    <property type="term" value="P:DNA-templated transcription initiation"/>
    <property type="evidence" value="ECO:0007669"/>
    <property type="project" value="InterPro"/>
</dbReference>
<evidence type="ECO:0000256" key="5">
    <source>
        <dbReference type="ARBA" id="ARBA00023163"/>
    </source>
</evidence>
<keyword evidence="5" id="KW-0804">Transcription</keyword>
<dbReference type="InterPro" id="IPR013324">
    <property type="entry name" value="RNA_pol_sigma_r3/r4-like"/>
</dbReference>
<sequence>MTDSETRLKALMLRGLDGDTAAYRECLALLGVRLRAYFMRRMSGAPGDVEDLVQETLLAVHLKRSTWDSAQSFTAWAHAVARYKLIDHWRRRKIRQTLPIEDHIEFLAADEPEPGVAVELDRALATLPERQRLLVSDVKLTGLSLAEAGARAGISEGAAKVALHRALKALAERMRRADG</sequence>
<dbReference type="Pfam" id="PF04545">
    <property type="entry name" value="Sigma70_r4"/>
    <property type="match status" value="1"/>
</dbReference>
<dbReference type="InterPro" id="IPR039425">
    <property type="entry name" value="RNA_pol_sigma-70-like"/>
</dbReference>
<name>A0A258D4A2_CAUVI</name>
<protein>
    <submittedName>
        <fullName evidence="8">RNA polymerase subunit sigma-70</fullName>
    </submittedName>
</protein>
<evidence type="ECO:0000313" key="8">
    <source>
        <dbReference type="EMBL" id="OYX02559.1"/>
    </source>
</evidence>
<evidence type="ECO:0000256" key="2">
    <source>
        <dbReference type="ARBA" id="ARBA00023015"/>
    </source>
</evidence>
<dbReference type="PANTHER" id="PTHR43133">
    <property type="entry name" value="RNA POLYMERASE ECF-TYPE SIGMA FACTO"/>
    <property type="match status" value="1"/>
</dbReference>
<gene>
    <name evidence="8" type="ORF">B7Z12_11835</name>
</gene>
<dbReference type="SUPFAM" id="SSF88659">
    <property type="entry name" value="Sigma3 and sigma4 domains of RNA polymerase sigma factors"/>
    <property type="match status" value="1"/>
</dbReference>
<feature type="domain" description="RNA polymerase sigma-70 region 2" evidence="6">
    <location>
        <begin position="33"/>
        <end position="93"/>
    </location>
</feature>
<dbReference type="GO" id="GO:0016987">
    <property type="term" value="F:sigma factor activity"/>
    <property type="evidence" value="ECO:0007669"/>
    <property type="project" value="UniProtKB-KW"/>
</dbReference>
<evidence type="ECO:0000256" key="4">
    <source>
        <dbReference type="ARBA" id="ARBA00023125"/>
    </source>
</evidence>
<dbReference type="GO" id="GO:0003677">
    <property type="term" value="F:DNA binding"/>
    <property type="evidence" value="ECO:0007669"/>
    <property type="project" value="UniProtKB-KW"/>
</dbReference>
<dbReference type="InterPro" id="IPR014284">
    <property type="entry name" value="RNA_pol_sigma-70_dom"/>
</dbReference>
<dbReference type="SUPFAM" id="SSF88946">
    <property type="entry name" value="Sigma2 domain of RNA polymerase sigma factors"/>
    <property type="match status" value="1"/>
</dbReference>
<dbReference type="InterPro" id="IPR013325">
    <property type="entry name" value="RNA_pol_sigma_r2"/>
</dbReference>
<dbReference type="Gene3D" id="1.10.1740.10">
    <property type="match status" value="1"/>
</dbReference>
<keyword evidence="4" id="KW-0238">DNA-binding</keyword>
<evidence type="ECO:0000256" key="3">
    <source>
        <dbReference type="ARBA" id="ARBA00023082"/>
    </source>
</evidence>
<dbReference type="EMBL" id="NCDQ01000182">
    <property type="protein sequence ID" value="OYX02559.1"/>
    <property type="molecule type" value="Genomic_DNA"/>
</dbReference>
<dbReference type="AlphaFoldDB" id="A0A258D4A2"/>
<keyword evidence="2" id="KW-0805">Transcription regulation</keyword>
<dbReference type="Gene3D" id="1.10.10.10">
    <property type="entry name" value="Winged helix-like DNA-binding domain superfamily/Winged helix DNA-binding domain"/>
    <property type="match status" value="1"/>
</dbReference>
<accession>A0A258D4A2</accession>
<evidence type="ECO:0000259" key="6">
    <source>
        <dbReference type="Pfam" id="PF04542"/>
    </source>
</evidence>